<keyword evidence="2" id="KW-1133">Transmembrane helix</keyword>
<evidence type="ECO:0000313" key="4">
    <source>
        <dbReference type="Proteomes" id="UP001515683"/>
    </source>
</evidence>
<gene>
    <name evidence="3" type="ORF">F3J40_21045</name>
</gene>
<evidence type="ECO:0000256" key="1">
    <source>
        <dbReference type="SAM" id="MobiDB-lite"/>
    </source>
</evidence>
<comment type="caution">
    <text evidence="3">The sequence shown here is derived from an EMBL/GenBank/DDBJ whole genome shotgun (WGS) entry which is preliminary data.</text>
</comment>
<reference evidence="3 4" key="1">
    <citation type="journal article" date="2019" name="bioRxiv">
        <title>Bacteria contribute to plant secondary compound degradation in a generalist herbivore system.</title>
        <authorList>
            <person name="Francoeur C.B."/>
            <person name="Khadempour L."/>
            <person name="Moreira-Soto R.D."/>
            <person name="Gotting K."/>
            <person name="Book A.J."/>
            <person name="Pinto-Tomas A.A."/>
            <person name="Keefover-Ring K."/>
            <person name="Currie C.R."/>
        </authorList>
    </citation>
    <scope>NUCLEOTIDE SEQUENCE [LARGE SCALE GENOMIC DNA]</scope>
    <source>
        <strain evidence="3">Acro-835</strain>
    </source>
</reference>
<keyword evidence="2" id="KW-0472">Membrane</keyword>
<dbReference type="Proteomes" id="UP001515683">
    <property type="component" value="Unassembled WGS sequence"/>
</dbReference>
<keyword evidence="2" id="KW-0812">Transmembrane</keyword>
<feature type="region of interest" description="Disordered" evidence="1">
    <location>
        <begin position="45"/>
        <end position="65"/>
    </location>
</feature>
<evidence type="ECO:0000256" key="2">
    <source>
        <dbReference type="SAM" id="Phobius"/>
    </source>
</evidence>
<organism evidence="3 4">
    <name type="scientific">Candidatus Pantoea multigeneris</name>
    <dbReference type="NCBI Taxonomy" id="2608357"/>
    <lineage>
        <taxon>Bacteria</taxon>
        <taxon>Pseudomonadati</taxon>
        <taxon>Pseudomonadota</taxon>
        <taxon>Gammaproteobacteria</taxon>
        <taxon>Enterobacterales</taxon>
        <taxon>Erwiniaceae</taxon>
        <taxon>Pantoea</taxon>
    </lineage>
</organism>
<proteinExistence type="predicted"/>
<evidence type="ECO:0000313" key="3">
    <source>
        <dbReference type="EMBL" id="NIF24059.1"/>
    </source>
</evidence>
<protein>
    <recommendedName>
        <fullName evidence="5">High mobility group protein Z</fullName>
    </recommendedName>
</protein>
<keyword evidence="4" id="KW-1185">Reference proteome</keyword>
<name>A0ABX0RKX3_9GAMM</name>
<sequence length="65" mass="7514">MLWPGSILALMLACFLAVLLFKLRRLSRLKSRLRRAVTASALRPSYRTSRKELPCPRSKRSGTRR</sequence>
<accession>A0ABX0RKX3</accession>
<evidence type="ECO:0008006" key="5">
    <source>
        <dbReference type="Google" id="ProtNLM"/>
    </source>
</evidence>
<feature type="transmembrane region" description="Helical" evidence="2">
    <location>
        <begin position="6"/>
        <end position="23"/>
    </location>
</feature>
<dbReference type="EMBL" id="VWXF01000012">
    <property type="protein sequence ID" value="NIF24059.1"/>
    <property type="molecule type" value="Genomic_DNA"/>
</dbReference>